<keyword evidence="3" id="KW-1185">Reference proteome</keyword>
<dbReference type="Proteomes" id="UP000282876">
    <property type="component" value="Unassembled WGS sequence"/>
</dbReference>
<feature type="transmembrane region" description="Helical" evidence="1">
    <location>
        <begin position="7"/>
        <end position="25"/>
    </location>
</feature>
<evidence type="ECO:0000256" key="1">
    <source>
        <dbReference type="SAM" id="Phobius"/>
    </source>
</evidence>
<sequence>MEKIEFPYLVFCILVFAENFIYVMYTRFIITDSFAMGKTMSTLTFYGAYSFLLQSLLSFISLSFGYLSYKFPFVIIYFMFKINLLINTVLVLPWATRVTLYFIPLVLQIFELFFVYYHFNLFFGRSIIHRNKKMGNSVVLKKAYNVSVKLIRLDYIRSP</sequence>
<comment type="caution">
    <text evidence="2">The sequence shown here is derived from an EMBL/GenBank/DDBJ whole genome shotgun (WGS) entry which is preliminary data.</text>
</comment>
<evidence type="ECO:0000313" key="3">
    <source>
        <dbReference type="Proteomes" id="UP000282876"/>
    </source>
</evidence>
<dbReference type="VEuPathDB" id="MicrosporidiaDB:TUBRATIS_006060"/>
<feature type="transmembrane region" description="Helical" evidence="1">
    <location>
        <begin position="74"/>
        <end position="95"/>
    </location>
</feature>
<name>A0A437APB8_9MICR</name>
<accession>A0A437APB8</accession>
<protein>
    <submittedName>
        <fullName evidence="2">Uncharacterized protein</fullName>
    </submittedName>
</protein>
<keyword evidence="1" id="KW-0812">Transmembrane</keyword>
<dbReference type="EMBL" id="RCSS01000131">
    <property type="protein sequence ID" value="RVD92867.1"/>
    <property type="molecule type" value="Genomic_DNA"/>
</dbReference>
<evidence type="ECO:0000313" key="2">
    <source>
        <dbReference type="EMBL" id="RVD92867.1"/>
    </source>
</evidence>
<dbReference type="OrthoDB" id="2187123at2759"/>
<gene>
    <name evidence="2" type="ORF">TUBRATIS_006060</name>
</gene>
<keyword evidence="1" id="KW-0472">Membrane</keyword>
<organism evidence="2 3">
    <name type="scientific">Tubulinosema ratisbonensis</name>
    <dbReference type="NCBI Taxonomy" id="291195"/>
    <lineage>
        <taxon>Eukaryota</taxon>
        <taxon>Fungi</taxon>
        <taxon>Fungi incertae sedis</taxon>
        <taxon>Microsporidia</taxon>
        <taxon>Tubulinosematoidea</taxon>
        <taxon>Tubulinosematidae</taxon>
        <taxon>Tubulinosema</taxon>
    </lineage>
</organism>
<dbReference type="AlphaFoldDB" id="A0A437APB8"/>
<feature type="transmembrane region" description="Helical" evidence="1">
    <location>
        <begin position="101"/>
        <end position="123"/>
    </location>
</feature>
<reference evidence="2 3" key="1">
    <citation type="submission" date="2018-10" db="EMBL/GenBank/DDBJ databases">
        <title>Draft genome sequence of the microsporidian Tubulinosema ratisbonensis.</title>
        <authorList>
            <person name="Polonais V."/>
            <person name="Peyretaillade E."/>
            <person name="Niehus S."/>
            <person name="Wawrzyniak I."/>
            <person name="Franchet A."/>
            <person name="Gaspin C."/>
            <person name="Reichstadt M."/>
            <person name="Belser C."/>
            <person name="Labadie K."/>
            <person name="Delbac F."/>
            <person name="Ferrandon D."/>
        </authorList>
    </citation>
    <scope>NUCLEOTIDE SEQUENCE [LARGE SCALE GENOMIC DNA]</scope>
    <source>
        <strain evidence="2 3">Franzen</strain>
    </source>
</reference>
<feature type="transmembrane region" description="Helical" evidence="1">
    <location>
        <begin position="45"/>
        <end position="67"/>
    </location>
</feature>
<proteinExistence type="predicted"/>
<keyword evidence="1" id="KW-1133">Transmembrane helix</keyword>